<evidence type="ECO:0000256" key="1">
    <source>
        <dbReference type="SAM" id="Phobius"/>
    </source>
</evidence>
<protein>
    <recommendedName>
        <fullName evidence="2">DUF4817 domain-containing protein</fullName>
    </recommendedName>
</protein>
<dbReference type="AlphaFoldDB" id="U4UMJ3"/>
<keyword evidence="1" id="KW-0812">Transmembrane</keyword>
<accession>U4UMJ3</accession>
<organism evidence="3 4">
    <name type="scientific">Dendroctonus ponderosae</name>
    <name type="common">Mountain pine beetle</name>
    <dbReference type="NCBI Taxonomy" id="77166"/>
    <lineage>
        <taxon>Eukaryota</taxon>
        <taxon>Metazoa</taxon>
        <taxon>Ecdysozoa</taxon>
        <taxon>Arthropoda</taxon>
        <taxon>Hexapoda</taxon>
        <taxon>Insecta</taxon>
        <taxon>Pterygota</taxon>
        <taxon>Neoptera</taxon>
        <taxon>Endopterygota</taxon>
        <taxon>Coleoptera</taxon>
        <taxon>Polyphaga</taxon>
        <taxon>Cucujiformia</taxon>
        <taxon>Curculionidae</taxon>
        <taxon>Scolytinae</taxon>
        <taxon>Dendroctonus</taxon>
    </lineage>
</organism>
<evidence type="ECO:0000313" key="4">
    <source>
        <dbReference type="Proteomes" id="UP000030742"/>
    </source>
</evidence>
<evidence type="ECO:0000313" key="3">
    <source>
        <dbReference type="EMBL" id="ERL95309.1"/>
    </source>
</evidence>
<feature type="domain" description="DUF4817" evidence="2">
    <location>
        <begin position="7"/>
        <end position="58"/>
    </location>
</feature>
<sequence length="290" mass="33708">MKNYPREERIDMIFTLGECHKNYLLASRVYAQKFAERNHPKPTVFKRLLHQFEETRSVYYKKLVTRKSATEDEENVFTLCQDLYGNDFESQTEFCILVGAVIGDGDKITMNKLDNNPGIIIHYYDLDPIIIEINKLYNNMLNLICRNQQEHKSLSGTYLVTIPTGCLLKSKDISITNSQTVTESNRQQPIIFLDFEEKQPIELLPTLNLSFHLQDVKLDGLHKLRNKIENNHPNLFFNQITKTPSLWTIFVYVVLFVLLLYVTQTTRRGVRGDLNVVNFGEDAVDLLLEI</sequence>
<proteinExistence type="predicted"/>
<dbReference type="InterPro" id="IPR032135">
    <property type="entry name" value="DUF4817"/>
</dbReference>
<keyword evidence="1" id="KW-0472">Membrane</keyword>
<keyword evidence="1" id="KW-1133">Transmembrane helix</keyword>
<feature type="transmembrane region" description="Helical" evidence="1">
    <location>
        <begin position="244"/>
        <end position="262"/>
    </location>
</feature>
<dbReference type="EMBL" id="KB632419">
    <property type="protein sequence ID" value="ERL95309.1"/>
    <property type="molecule type" value="Genomic_DNA"/>
</dbReference>
<dbReference type="Proteomes" id="UP000030742">
    <property type="component" value="Unassembled WGS sequence"/>
</dbReference>
<reference evidence="3 4" key="1">
    <citation type="journal article" date="2013" name="Genome Biol.">
        <title>Draft genome of the mountain pine beetle, Dendroctonus ponderosae Hopkins, a major forest pest.</title>
        <authorList>
            <person name="Keeling C.I."/>
            <person name="Yuen M.M."/>
            <person name="Liao N.Y."/>
            <person name="Docking T.R."/>
            <person name="Chan S.K."/>
            <person name="Taylor G.A."/>
            <person name="Palmquist D.L."/>
            <person name="Jackman S.D."/>
            <person name="Nguyen A."/>
            <person name="Li M."/>
            <person name="Henderson H."/>
            <person name="Janes J.K."/>
            <person name="Zhao Y."/>
            <person name="Pandoh P."/>
            <person name="Moore R."/>
            <person name="Sperling F.A."/>
            <person name="Huber D.P."/>
            <person name="Birol I."/>
            <person name="Jones S.J."/>
            <person name="Bohlmann J."/>
        </authorList>
    </citation>
    <scope>NUCLEOTIDE SEQUENCE</scope>
</reference>
<dbReference type="Pfam" id="PF16087">
    <property type="entry name" value="DUF4817"/>
    <property type="match status" value="1"/>
</dbReference>
<name>U4UMJ3_DENPD</name>
<gene>
    <name evidence="3" type="ORF">D910_12575</name>
</gene>
<evidence type="ECO:0000259" key="2">
    <source>
        <dbReference type="Pfam" id="PF16087"/>
    </source>
</evidence>